<organism evidence="7 8">
    <name type="scientific">Oesophagostomum dentatum</name>
    <name type="common">Nodular worm</name>
    <dbReference type="NCBI Taxonomy" id="61180"/>
    <lineage>
        <taxon>Eukaryota</taxon>
        <taxon>Metazoa</taxon>
        <taxon>Ecdysozoa</taxon>
        <taxon>Nematoda</taxon>
        <taxon>Chromadorea</taxon>
        <taxon>Rhabditida</taxon>
        <taxon>Rhabditina</taxon>
        <taxon>Rhabditomorpha</taxon>
        <taxon>Strongyloidea</taxon>
        <taxon>Strongylidae</taxon>
        <taxon>Oesophagostomum</taxon>
    </lineage>
</organism>
<keyword evidence="8" id="KW-1185">Reference proteome</keyword>
<sequence>MISNGRIADELALAGHDVLFEPDFLNISHAVNPVKFARRWQVHGFSSVLHDILQDLINRDQVMEKLRAEKFDAYFGEQINLCGNGLAYALGIKTHFWVSSCPVGDHTAWMLGMPQPSSYVPSLIGIDRTTKMGYFERMENVLSTLLYVYFGEKCVEETSEVFRRKYGADFPSVAEIAADSDLVFVSTDEFIEFPRPTLPNVVHIGGLGFKETMGNDVLKEPFVEEMKKGAKGVVYFSLGTLVNTTSLPAFAMAAVVETVKQTPDYHFILAVDKYDLVTYAYIVRSFSFLPDIFKGNAEPILSGEFH</sequence>
<name>A0A0B1TAF2_OESDE</name>
<evidence type="ECO:0000256" key="2">
    <source>
        <dbReference type="ARBA" id="ARBA00012544"/>
    </source>
</evidence>
<dbReference type="EMBL" id="KN551125">
    <property type="protein sequence ID" value="KHJ92792.1"/>
    <property type="molecule type" value="Genomic_DNA"/>
</dbReference>
<comment type="catalytic activity">
    <reaction evidence="6">
        <text>glucuronate acceptor + UDP-alpha-D-glucuronate = acceptor beta-D-glucuronoside + UDP + H(+)</text>
        <dbReference type="Rhea" id="RHEA:21032"/>
        <dbReference type="ChEBI" id="CHEBI:15378"/>
        <dbReference type="ChEBI" id="CHEBI:58052"/>
        <dbReference type="ChEBI" id="CHEBI:58223"/>
        <dbReference type="ChEBI" id="CHEBI:132367"/>
        <dbReference type="ChEBI" id="CHEBI:132368"/>
        <dbReference type="EC" id="2.4.1.17"/>
    </reaction>
</comment>
<evidence type="ECO:0000256" key="1">
    <source>
        <dbReference type="ARBA" id="ARBA00009995"/>
    </source>
</evidence>
<dbReference type="InterPro" id="IPR050271">
    <property type="entry name" value="UDP-glycosyltransferase"/>
</dbReference>
<dbReference type="OrthoDB" id="5835829at2759"/>
<accession>A0A0B1TAF2</accession>
<proteinExistence type="inferred from homology"/>
<evidence type="ECO:0000313" key="7">
    <source>
        <dbReference type="EMBL" id="KHJ92792.1"/>
    </source>
</evidence>
<dbReference type="Proteomes" id="UP000053660">
    <property type="component" value="Unassembled WGS sequence"/>
</dbReference>
<comment type="similarity">
    <text evidence="1">Belongs to the UDP-glycosyltransferase family.</text>
</comment>
<dbReference type="AlphaFoldDB" id="A0A0B1TAF2"/>
<dbReference type="EC" id="2.4.1.17" evidence="2"/>
<keyword evidence="4" id="KW-0808">Transferase</keyword>
<dbReference type="SUPFAM" id="SSF53756">
    <property type="entry name" value="UDP-Glycosyltransferase/glycogen phosphorylase"/>
    <property type="match status" value="1"/>
</dbReference>
<gene>
    <name evidence="7" type="ORF">OESDEN_07312</name>
</gene>
<dbReference type="GO" id="GO:0015020">
    <property type="term" value="F:glucuronosyltransferase activity"/>
    <property type="evidence" value="ECO:0007669"/>
    <property type="project" value="UniProtKB-EC"/>
</dbReference>
<dbReference type="Gene3D" id="3.40.50.2000">
    <property type="entry name" value="Glycogen Phosphorylase B"/>
    <property type="match status" value="2"/>
</dbReference>
<dbReference type="PANTHER" id="PTHR48043:SF143">
    <property type="entry name" value="UDP-GLUCURONOSYLTRANSFERASE"/>
    <property type="match status" value="1"/>
</dbReference>
<evidence type="ECO:0000256" key="4">
    <source>
        <dbReference type="ARBA" id="ARBA00022679"/>
    </source>
</evidence>
<keyword evidence="5" id="KW-0732">Signal</keyword>
<evidence type="ECO:0000256" key="3">
    <source>
        <dbReference type="ARBA" id="ARBA00022676"/>
    </source>
</evidence>
<dbReference type="Pfam" id="PF00201">
    <property type="entry name" value="UDPGT"/>
    <property type="match status" value="1"/>
</dbReference>
<dbReference type="InterPro" id="IPR002213">
    <property type="entry name" value="UDP_glucos_trans"/>
</dbReference>
<evidence type="ECO:0000256" key="5">
    <source>
        <dbReference type="ARBA" id="ARBA00022729"/>
    </source>
</evidence>
<keyword evidence="3" id="KW-0328">Glycosyltransferase</keyword>
<evidence type="ECO:0000256" key="6">
    <source>
        <dbReference type="ARBA" id="ARBA00047475"/>
    </source>
</evidence>
<protein>
    <recommendedName>
        <fullName evidence="2">glucuronosyltransferase</fullName>
        <ecNumber evidence="2">2.4.1.17</ecNumber>
    </recommendedName>
</protein>
<reference evidence="7 8" key="1">
    <citation type="submission" date="2014-03" db="EMBL/GenBank/DDBJ databases">
        <title>Draft genome of the hookworm Oesophagostomum dentatum.</title>
        <authorList>
            <person name="Mitreva M."/>
        </authorList>
    </citation>
    <scope>NUCLEOTIDE SEQUENCE [LARGE SCALE GENOMIC DNA]</scope>
    <source>
        <strain evidence="7 8">OD-Hann</strain>
    </source>
</reference>
<dbReference type="PANTHER" id="PTHR48043">
    <property type="entry name" value="EG:EG0003.4 PROTEIN-RELATED"/>
    <property type="match status" value="1"/>
</dbReference>
<evidence type="ECO:0000313" key="8">
    <source>
        <dbReference type="Proteomes" id="UP000053660"/>
    </source>
</evidence>